<proteinExistence type="predicted"/>
<organism evidence="1 2">
    <name type="scientific">Sphingobium yanoikuyae</name>
    <name type="common">Sphingomonas yanoikuyae</name>
    <dbReference type="NCBI Taxonomy" id="13690"/>
    <lineage>
        <taxon>Bacteria</taxon>
        <taxon>Pseudomonadati</taxon>
        <taxon>Pseudomonadota</taxon>
        <taxon>Alphaproteobacteria</taxon>
        <taxon>Sphingomonadales</taxon>
        <taxon>Sphingomonadaceae</taxon>
        <taxon>Sphingobium</taxon>
    </lineage>
</organism>
<evidence type="ECO:0000313" key="1">
    <source>
        <dbReference type="EMBL" id="QJR01945.1"/>
    </source>
</evidence>
<gene>
    <name evidence="1" type="ORF">HH800_06870</name>
</gene>
<dbReference type="EMBL" id="CP053021">
    <property type="protein sequence ID" value="QJR01945.1"/>
    <property type="molecule type" value="Genomic_DNA"/>
</dbReference>
<dbReference type="AlphaFoldDB" id="A0A6M4G3Y9"/>
<sequence>MTFNVSDRSAAILDLVSPAEWPWNESGSGTFTLNGVKIEWDQTATNTLDPDDFTDDEDPAEWFRVDYLRISTATGPDFKVKVFTDEGMERPCREREHHNAHFIGGPVNIEYDGDCEAAQKWLLECGVEAEEDDQ</sequence>
<dbReference type="RefSeq" id="WP_169860606.1">
    <property type="nucleotide sequence ID" value="NZ_CP053021.1"/>
</dbReference>
<accession>A0A6M4G3Y9</accession>
<dbReference type="Proteomes" id="UP000502611">
    <property type="component" value="Chromosome"/>
</dbReference>
<evidence type="ECO:0000313" key="2">
    <source>
        <dbReference type="Proteomes" id="UP000502611"/>
    </source>
</evidence>
<reference evidence="1 2" key="1">
    <citation type="submission" date="2020-04" db="EMBL/GenBank/DDBJ databases">
        <title>The Whole Genome Analysis of High salt-tolerant Sphingobium yanoikuyae YC-XJ2 with Aryl organophosphorus flame retardants (aryl-OPFRs)-degrading capacity and characteristics of Related phosphotriesterase.</title>
        <authorList>
            <person name="Li X."/>
        </authorList>
    </citation>
    <scope>NUCLEOTIDE SEQUENCE [LARGE SCALE GENOMIC DNA]</scope>
    <source>
        <strain evidence="1 2">YC-XJ2</strain>
    </source>
</reference>
<protein>
    <submittedName>
        <fullName evidence="1">Uncharacterized protein</fullName>
    </submittedName>
</protein>
<name>A0A6M4G3Y9_SPHYA</name>